<evidence type="ECO:0000313" key="2">
    <source>
        <dbReference type="EMBL" id="KAF6157988.1"/>
    </source>
</evidence>
<evidence type="ECO:0000256" key="1">
    <source>
        <dbReference type="SAM" id="MobiDB-lite"/>
    </source>
</evidence>
<organism evidence="2 3">
    <name type="scientific">Kingdonia uniflora</name>
    <dbReference type="NCBI Taxonomy" id="39325"/>
    <lineage>
        <taxon>Eukaryota</taxon>
        <taxon>Viridiplantae</taxon>
        <taxon>Streptophyta</taxon>
        <taxon>Embryophyta</taxon>
        <taxon>Tracheophyta</taxon>
        <taxon>Spermatophyta</taxon>
        <taxon>Magnoliopsida</taxon>
        <taxon>Ranunculales</taxon>
        <taxon>Circaeasteraceae</taxon>
        <taxon>Kingdonia</taxon>
    </lineage>
</organism>
<proteinExistence type="predicted"/>
<protein>
    <submittedName>
        <fullName evidence="2">Uncharacterized protein</fullName>
    </submittedName>
</protein>
<keyword evidence="3" id="KW-1185">Reference proteome</keyword>
<sequence>MANNGHIPEESHNTISTNHTNSSLSRRSIAQRARSKHERQLREQTLFNQDLPHHLFKSVARNLNDELNREATQTVAANPHAQNNVTKTEIGPPLALSGITMNVPNLMNHVRNNNSQLSNRSIAKHARRERERQLRETEMASNFLSSTFEIGESSSAPTNVIHHYMEEHYNSSDNDEAEYVNVNQVEVQLGRHFLGQMDIAYIMAADLDPNQVGQRVVLPSSHIDLPTPIPVLPTYHGMTDEEAAEAKNDYYQMCWFYHLIMLGEQHWVYLHLLAKDVINEADEEASVYTRKYCRYPARDWAL</sequence>
<gene>
    <name evidence="2" type="ORF">GIB67_008117</name>
</gene>
<dbReference type="EMBL" id="JACGCM010001242">
    <property type="protein sequence ID" value="KAF6157988.1"/>
    <property type="molecule type" value="Genomic_DNA"/>
</dbReference>
<evidence type="ECO:0000313" key="3">
    <source>
        <dbReference type="Proteomes" id="UP000541444"/>
    </source>
</evidence>
<reference evidence="2 3" key="1">
    <citation type="journal article" date="2020" name="IScience">
        <title>Genome Sequencing of the Endangered Kingdonia uniflora (Circaeasteraceae, Ranunculales) Reveals Potential Mechanisms of Evolutionary Specialization.</title>
        <authorList>
            <person name="Sun Y."/>
            <person name="Deng T."/>
            <person name="Zhang A."/>
            <person name="Moore M.J."/>
            <person name="Landis J.B."/>
            <person name="Lin N."/>
            <person name="Zhang H."/>
            <person name="Zhang X."/>
            <person name="Huang J."/>
            <person name="Zhang X."/>
            <person name="Sun H."/>
            <person name="Wang H."/>
        </authorList>
    </citation>
    <scope>NUCLEOTIDE SEQUENCE [LARGE SCALE GENOMIC DNA]</scope>
    <source>
        <strain evidence="2">TB1705</strain>
        <tissue evidence="2">Leaf</tissue>
    </source>
</reference>
<dbReference type="Proteomes" id="UP000541444">
    <property type="component" value="Unassembled WGS sequence"/>
</dbReference>
<feature type="region of interest" description="Disordered" evidence="1">
    <location>
        <begin position="1"/>
        <end position="40"/>
    </location>
</feature>
<comment type="caution">
    <text evidence="2">The sequence shown here is derived from an EMBL/GenBank/DDBJ whole genome shotgun (WGS) entry which is preliminary data.</text>
</comment>
<name>A0A7J7MTG9_9MAGN</name>
<feature type="compositionally biased region" description="Polar residues" evidence="1">
    <location>
        <begin position="13"/>
        <end position="28"/>
    </location>
</feature>
<dbReference type="AlphaFoldDB" id="A0A7J7MTG9"/>
<accession>A0A7J7MTG9</accession>